<feature type="transmembrane region" description="Helical" evidence="6">
    <location>
        <begin position="476"/>
        <end position="498"/>
    </location>
</feature>
<feature type="transmembrane region" description="Helical" evidence="6">
    <location>
        <begin position="418"/>
        <end position="437"/>
    </location>
</feature>
<comment type="subcellular location">
    <subcellularLocation>
        <location evidence="1">Membrane</location>
        <topology evidence="1">Multi-pass membrane protein</topology>
    </subcellularLocation>
</comment>
<keyword evidence="9" id="KW-1185">Reference proteome</keyword>
<dbReference type="Proteomes" id="UP000837857">
    <property type="component" value="Chromosome 5"/>
</dbReference>
<keyword evidence="3 6" id="KW-1133">Transmembrane helix</keyword>
<dbReference type="Pfam" id="PF00083">
    <property type="entry name" value="Sugar_tr"/>
    <property type="match status" value="1"/>
</dbReference>
<dbReference type="PROSITE" id="PS00216">
    <property type="entry name" value="SUGAR_TRANSPORT_1"/>
    <property type="match status" value="1"/>
</dbReference>
<dbReference type="PANTHER" id="PTHR24064">
    <property type="entry name" value="SOLUTE CARRIER FAMILY 22 MEMBER"/>
    <property type="match status" value="1"/>
</dbReference>
<accession>A0ABN8IX75</accession>
<feature type="region of interest" description="Disordered" evidence="5">
    <location>
        <begin position="1"/>
        <end position="20"/>
    </location>
</feature>
<feature type="domain" description="Major facilitator superfamily (MFS) profile" evidence="7">
    <location>
        <begin position="109"/>
        <end position="529"/>
    </location>
</feature>
<feature type="transmembrane region" description="Helical" evidence="6">
    <location>
        <begin position="253"/>
        <end position="271"/>
    </location>
</feature>
<feature type="transmembrane region" description="Helical" evidence="6">
    <location>
        <begin position="43"/>
        <end position="65"/>
    </location>
</feature>
<gene>
    <name evidence="8" type="ORF">IPOD504_LOCUS14715</name>
</gene>
<keyword evidence="4 6" id="KW-0472">Membrane</keyword>
<feature type="transmembrane region" description="Helical" evidence="6">
    <location>
        <begin position="188"/>
        <end position="207"/>
    </location>
</feature>
<feature type="transmembrane region" description="Helical" evidence="6">
    <location>
        <begin position="277"/>
        <end position="295"/>
    </location>
</feature>
<feature type="transmembrane region" description="Helical" evidence="6">
    <location>
        <begin position="219"/>
        <end position="241"/>
    </location>
</feature>
<evidence type="ECO:0000313" key="9">
    <source>
        <dbReference type="Proteomes" id="UP000837857"/>
    </source>
</evidence>
<sequence>MAGDNEITVNGTRTETEDSPREIGAALEKVIEHVGEMGLYQKLLFFSMLPFGMVWSFVYFSQMFITATPQEHWCRVPELEDLSVELRRSLSIPGAADGGEYDHCNMYDANWTLVLETMLPPDPSTNTVPCQNGWEFLFEDIPYSTVVNEREWVCDKAGYVPWSQAINFLGSIFGGILCGTLADKYGRLPVLILANFLGCLGGVATIFTNNFWDFSVCRFIVGMSCDSCFLIIYILVLEFVGTRHRTFVANMSIALYFGGGCLLLPWLALWLSDWRHLMLATSLPMLVAVLTPLIVPESARWLVSKGRVDDAVKLLKKFERINRSKIPQKVMDDFILVAITTKDDEESIWSLLRTPSLRKMVAMLVVAFMAVAVTFDGLIRMSENLGLDFFLTFTVTAAAEIPSIALLVVLLDRFGRRLLVFAPIMISGVIAFIMTFVPRGVATVSLAVVARFFTNMSYGAVIQWTPELLPTSARAAGASLVHISGFAAVIFSPFIVYSERAWEGLPLVIVAAVALVGGLAALPLPETAGRGMPQTMDDWRALADTAPFRRKRNIEENSSDTAENR</sequence>
<feature type="transmembrane region" description="Helical" evidence="6">
    <location>
        <begin position="504"/>
        <end position="524"/>
    </location>
</feature>
<feature type="transmembrane region" description="Helical" evidence="6">
    <location>
        <begin position="443"/>
        <end position="464"/>
    </location>
</feature>
<organism evidence="8 9">
    <name type="scientific">Iphiclides podalirius</name>
    <name type="common">scarce swallowtail</name>
    <dbReference type="NCBI Taxonomy" id="110791"/>
    <lineage>
        <taxon>Eukaryota</taxon>
        <taxon>Metazoa</taxon>
        <taxon>Ecdysozoa</taxon>
        <taxon>Arthropoda</taxon>
        <taxon>Hexapoda</taxon>
        <taxon>Insecta</taxon>
        <taxon>Pterygota</taxon>
        <taxon>Neoptera</taxon>
        <taxon>Endopterygota</taxon>
        <taxon>Lepidoptera</taxon>
        <taxon>Glossata</taxon>
        <taxon>Ditrysia</taxon>
        <taxon>Papilionoidea</taxon>
        <taxon>Papilionidae</taxon>
        <taxon>Papilioninae</taxon>
        <taxon>Iphiclides</taxon>
    </lineage>
</organism>
<dbReference type="InterPro" id="IPR005828">
    <property type="entry name" value="MFS_sugar_transport-like"/>
</dbReference>
<dbReference type="InterPro" id="IPR005829">
    <property type="entry name" value="Sugar_transporter_CS"/>
</dbReference>
<evidence type="ECO:0000256" key="3">
    <source>
        <dbReference type="ARBA" id="ARBA00022989"/>
    </source>
</evidence>
<evidence type="ECO:0000259" key="7">
    <source>
        <dbReference type="PROSITE" id="PS50850"/>
    </source>
</evidence>
<evidence type="ECO:0000256" key="6">
    <source>
        <dbReference type="SAM" id="Phobius"/>
    </source>
</evidence>
<evidence type="ECO:0000313" key="8">
    <source>
        <dbReference type="EMBL" id="CAH2069054.1"/>
    </source>
</evidence>
<name>A0ABN8IX75_9NEOP</name>
<dbReference type="PROSITE" id="PS50850">
    <property type="entry name" value="MFS"/>
    <property type="match status" value="1"/>
</dbReference>
<dbReference type="EMBL" id="OW152817">
    <property type="protein sequence ID" value="CAH2069054.1"/>
    <property type="molecule type" value="Genomic_DNA"/>
</dbReference>
<feature type="non-terminal residue" evidence="8">
    <location>
        <position position="565"/>
    </location>
</feature>
<evidence type="ECO:0000256" key="4">
    <source>
        <dbReference type="ARBA" id="ARBA00023136"/>
    </source>
</evidence>
<dbReference type="Gene3D" id="1.20.1250.20">
    <property type="entry name" value="MFS general substrate transporter like domains"/>
    <property type="match status" value="1"/>
</dbReference>
<dbReference type="InterPro" id="IPR020846">
    <property type="entry name" value="MFS_dom"/>
</dbReference>
<keyword evidence="2 6" id="KW-0812">Transmembrane</keyword>
<dbReference type="SUPFAM" id="SSF103473">
    <property type="entry name" value="MFS general substrate transporter"/>
    <property type="match status" value="1"/>
</dbReference>
<evidence type="ECO:0000256" key="1">
    <source>
        <dbReference type="ARBA" id="ARBA00004141"/>
    </source>
</evidence>
<evidence type="ECO:0000256" key="2">
    <source>
        <dbReference type="ARBA" id="ARBA00022692"/>
    </source>
</evidence>
<proteinExistence type="predicted"/>
<reference evidence="8" key="1">
    <citation type="submission" date="2022-03" db="EMBL/GenBank/DDBJ databases">
        <authorList>
            <person name="Martin H S."/>
        </authorList>
    </citation>
    <scope>NUCLEOTIDE SEQUENCE</scope>
</reference>
<feature type="transmembrane region" description="Helical" evidence="6">
    <location>
        <begin position="391"/>
        <end position="411"/>
    </location>
</feature>
<feature type="transmembrane region" description="Helical" evidence="6">
    <location>
        <begin position="360"/>
        <end position="379"/>
    </location>
</feature>
<evidence type="ECO:0000256" key="5">
    <source>
        <dbReference type="SAM" id="MobiDB-lite"/>
    </source>
</evidence>
<dbReference type="InterPro" id="IPR036259">
    <property type="entry name" value="MFS_trans_sf"/>
</dbReference>
<feature type="transmembrane region" description="Helical" evidence="6">
    <location>
        <begin position="162"/>
        <end position="181"/>
    </location>
</feature>
<protein>
    <recommendedName>
        <fullName evidence="7">Major facilitator superfamily (MFS) profile domain-containing protein</fullName>
    </recommendedName>
</protein>